<comment type="catalytic activity">
    <reaction evidence="10">
        <text>4-CDP-2-C-methyl-D-erythritol + ATP = 4-CDP-2-C-methyl-D-erythritol 2-phosphate + ADP + H(+)</text>
        <dbReference type="Rhea" id="RHEA:18437"/>
        <dbReference type="ChEBI" id="CHEBI:15378"/>
        <dbReference type="ChEBI" id="CHEBI:30616"/>
        <dbReference type="ChEBI" id="CHEBI:57823"/>
        <dbReference type="ChEBI" id="CHEBI:57919"/>
        <dbReference type="ChEBI" id="CHEBI:456216"/>
        <dbReference type="EC" id="2.7.1.148"/>
    </reaction>
</comment>
<dbReference type="UniPathway" id="UPA00056">
    <property type="reaction ID" value="UER00094"/>
</dbReference>
<sequence>MIVEAAPAKINLALHVIGRRADGYHLLDSLVAFAEAGDVITLSDGTGFAVCGPFADDVPTGGDNLCLRALRLAGAEARVQLDKRLPVAAGIGGGSSDAAAVLRAARRMGQPVPPDLAALGADLPVCMAAPGPARMRGIGEQVTPLAGLPALHLVLVNPRQPLATPAVFAALKSRENAPLPPLPLAPDAGGLTEWLAGCRNDLQAPAISLAPVIAEVLAALEAQGARLARMSGSGATCFGLFPTAKAADAAAQALSVRDWWALATRTHPSPAQREGRRVQP</sequence>
<dbReference type="InterPro" id="IPR013750">
    <property type="entry name" value="GHMP_kinase_C_dom"/>
</dbReference>
<evidence type="ECO:0000256" key="5">
    <source>
        <dbReference type="ARBA" id="ARBA00022741"/>
    </source>
</evidence>
<dbReference type="AlphaFoldDB" id="A0A344PI68"/>
<dbReference type="SUPFAM" id="SSF55060">
    <property type="entry name" value="GHMP Kinase, C-terminal domain"/>
    <property type="match status" value="1"/>
</dbReference>
<dbReference type="KEGG" id="pars:DRW48_04690"/>
<dbReference type="InterPro" id="IPR036554">
    <property type="entry name" value="GHMP_kinase_C_sf"/>
</dbReference>
<evidence type="ECO:0000313" key="14">
    <source>
        <dbReference type="Proteomes" id="UP000252023"/>
    </source>
</evidence>
<keyword evidence="8 10" id="KW-0414">Isoprene biosynthesis</keyword>
<evidence type="ECO:0000256" key="1">
    <source>
        <dbReference type="ARBA" id="ARBA00009684"/>
    </source>
</evidence>
<gene>
    <name evidence="10" type="primary">ispE</name>
    <name evidence="13" type="ORF">DRW48_04690</name>
</gene>
<dbReference type="Proteomes" id="UP000252023">
    <property type="component" value="Chromosome"/>
</dbReference>
<keyword evidence="4 10" id="KW-0808">Transferase</keyword>
<dbReference type="GO" id="GO:0005524">
    <property type="term" value="F:ATP binding"/>
    <property type="evidence" value="ECO:0007669"/>
    <property type="project" value="UniProtKB-UniRule"/>
</dbReference>
<dbReference type="InterPro" id="IPR020568">
    <property type="entry name" value="Ribosomal_Su5_D2-typ_SF"/>
</dbReference>
<protein>
    <recommendedName>
        <fullName evidence="3 10">4-diphosphocytidyl-2-C-methyl-D-erythritol kinase</fullName>
        <shortName evidence="10">CMK</shortName>
        <ecNumber evidence="2 10">2.7.1.148</ecNumber>
    </recommendedName>
    <alternativeName>
        <fullName evidence="9 10">4-(cytidine-5'-diphospho)-2-C-methyl-D-erythritol kinase</fullName>
    </alternativeName>
</protein>
<name>A0A344PI68_9RHOB</name>
<dbReference type="EMBL" id="CP030918">
    <property type="protein sequence ID" value="AXC49073.1"/>
    <property type="molecule type" value="Genomic_DNA"/>
</dbReference>
<keyword evidence="5 10" id="KW-0547">Nucleotide-binding</keyword>
<comment type="pathway">
    <text evidence="10">Isoprenoid biosynthesis; isopentenyl diphosphate biosynthesis via DXP pathway; isopentenyl diphosphate from 1-deoxy-D-xylulose 5-phosphate: step 3/6.</text>
</comment>
<comment type="similarity">
    <text evidence="1 10">Belongs to the GHMP kinase family. IspE subfamily.</text>
</comment>
<feature type="domain" description="GHMP kinase C-terminal" evidence="12">
    <location>
        <begin position="197"/>
        <end position="254"/>
    </location>
</feature>
<dbReference type="GO" id="GO:0019288">
    <property type="term" value="P:isopentenyl diphosphate biosynthetic process, methylerythritol 4-phosphate pathway"/>
    <property type="evidence" value="ECO:0007669"/>
    <property type="project" value="UniProtKB-UniRule"/>
</dbReference>
<feature type="binding site" evidence="10">
    <location>
        <begin position="86"/>
        <end position="96"/>
    </location>
    <ligand>
        <name>ATP</name>
        <dbReference type="ChEBI" id="CHEBI:30616"/>
    </ligand>
</feature>
<evidence type="ECO:0000256" key="8">
    <source>
        <dbReference type="ARBA" id="ARBA00023229"/>
    </source>
</evidence>
<dbReference type="GO" id="GO:0016114">
    <property type="term" value="P:terpenoid biosynthetic process"/>
    <property type="evidence" value="ECO:0007669"/>
    <property type="project" value="InterPro"/>
</dbReference>
<reference evidence="14" key="1">
    <citation type="submission" date="2018-07" db="EMBL/GenBank/DDBJ databases">
        <title>Genome sequencing of Paracoccus sp. SC2-6.</title>
        <authorList>
            <person name="Heo J."/>
            <person name="Kim S.-J."/>
            <person name="Kwon S.-W."/>
        </authorList>
    </citation>
    <scope>NUCLEOTIDE SEQUENCE [LARGE SCALE GENOMIC DNA]</scope>
    <source>
        <strain evidence="14">SC2-6</strain>
    </source>
</reference>
<dbReference type="PANTHER" id="PTHR43527">
    <property type="entry name" value="4-DIPHOSPHOCYTIDYL-2-C-METHYL-D-ERYTHRITOL KINASE, CHLOROPLASTIC"/>
    <property type="match status" value="1"/>
</dbReference>
<organism evidence="13 14">
    <name type="scientific">Paracoccus suum</name>
    <dbReference type="NCBI Taxonomy" id="2259340"/>
    <lineage>
        <taxon>Bacteria</taxon>
        <taxon>Pseudomonadati</taxon>
        <taxon>Pseudomonadota</taxon>
        <taxon>Alphaproteobacteria</taxon>
        <taxon>Rhodobacterales</taxon>
        <taxon>Paracoccaceae</taxon>
        <taxon>Paracoccus</taxon>
    </lineage>
</organism>
<keyword evidence="6 10" id="KW-0418">Kinase</keyword>
<evidence type="ECO:0000313" key="13">
    <source>
        <dbReference type="EMBL" id="AXC49073.1"/>
    </source>
</evidence>
<dbReference type="RefSeq" id="WP_114075392.1">
    <property type="nucleotide sequence ID" value="NZ_CP030918.1"/>
</dbReference>
<dbReference type="OrthoDB" id="9809438at2"/>
<dbReference type="Gene3D" id="3.30.230.10">
    <property type="match status" value="1"/>
</dbReference>
<evidence type="ECO:0000256" key="3">
    <source>
        <dbReference type="ARBA" id="ARBA00017473"/>
    </source>
</evidence>
<dbReference type="InterPro" id="IPR014721">
    <property type="entry name" value="Ribsml_uS5_D2-typ_fold_subgr"/>
</dbReference>
<accession>A0A344PI68</accession>
<evidence type="ECO:0000256" key="7">
    <source>
        <dbReference type="ARBA" id="ARBA00022840"/>
    </source>
</evidence>
<evidence type="ECO:0000256" key="4">
    <source>
        <dbReference type="ARBA" id="ARBA00022679"/>
    </source>
</evidence>
<keyword evidence="14" id="KW-1185">Reference proteome</keyword>
<dbReference type="InterPro" id="IPR004424">
    <property type="entry name" value="IspE"/>
</dbReference>
<dbReference type="EC" id="2.7.1.148" evidence="2 10"/>
<dbReference type="PANTHER" id="PTHR43527:SF2">
    <property type="entry name" value="4-DIPHOSPHOCYTIDYL-2-C-METHYL-D-ERYTHRITOL KINASE, CHLOROPLASTIC"/>
    <property type="match status" value="1"/>
</dbReference>
<dbReference type="Pfam" id="PF08544">
    <property type="entry name" value="GHMP_kinases_C"/>
    <property type="match status" value="1"/>
</dbReference>
<dbReference type="PIRSF" id="PIRSF010376">
    <property type="entry name" value="IspE"/>
    <property type="match status" value="1"/>
</dbReference>
<dbReference type="InterPro" id="IPR006204">
    <property type="entry name" value="GHMP_kinase_N_dom"/>
</dbReference>
<feature type="active site" evidence="10">
    <location>
        <position position="9"/>
    </location>
</feature>
<evidence type="ECO:0000259" key="11">
    <source>
        <dbReference type="Pfam" id="PF00288"/>
    </source>
</evidence>
<dbReference type="SUPFAM" id="SSF54211">
    <property type="entry name" value="Ribosomal protein S5 domain 2-like"/>
    <property type="match status" value="1"/>
</dbReference>
<evidence type="ECO:0000256" key="10">
    <source>
        <dbReference type="HAMAP-Rule" id="MF_00061"/>
    </source>
</evidence>
<dbReference type="HAMAP" id="MF_00061">
    <property type="entry name" value="IspE"/>
    <property type="match status" value="1"/>
</dbReference>
<dbReference type="NCBIfam" id="NF011202">
    <property type="entry name" value="PRK14608.1"/>
    <property type="match status" value="1"/>
</dbReference>
<dbReference type="GO" id="GO:0050515">
    <property type="term" value="F:4-(cytidine 5'-diphospho)-2-C-methyl-D-erythritol kinase activity"/>
    <property type="evidence" value="ECO:0007669"/>
    <property type="project" value="UniProtKB-UniRule"/>
</dbReference>
<feature type="domain" description="GHMP kinase N-terminal" evidence="11">
    <location>
        <begin position="68"/>
        <end position="123"/>
    </location>
</feature>
<comment type="function">
    <text evidence="10">Catalyzes the phosphorylation of the position 2 hydroxy group of 4-diphosphocytidyl-2C-methyl-D-erythritol.</text>
</comment>
<evidence type="ECO:0000256" key="2">
    <source>
        <dbReference type="ARBA" id="ARBA00012052"/>
    </source>
</evidence>
<evidence type="ECO:0000259" key="12">
    <source>
        <dbReference type="Pfam" id="PF08544"/>
    </source>
</evidence>
<dbReference type="Gene3D" id="3.30.70.890">
    <property type="entry name" value="GHMP kinase, C-terminal domain"/>
    <property type="match status" value="1"/>
</dbReference>
<keyword evidence="7 10" id="KW-0067">ATP-binding</keyword>
<proteinExistence type="inferred from homology"/>
<feature type="active site" evidence="10">
    <location>
        <position position="122"/>
    </location>
</feature>
<evidence type="ECO:0000256" key="6">
    <source>
        <dbReference type="ARBA" id="ARBA00022777"/>
    </source>
</evidence>
<evidence type="ECO:0000256" key="9">
    <source>
        <dbReference type="ARBA" id="ARBA00032554"/>
    </source>
</evidence>
<dbReference type="Pfam" id="PF00288">
    <property type="entry name" value="GHMP_kinases_N"/>
    <property type="match status" value="1"/>
</dbReference>